<evidence type="ECO:0000313" key="1">
    <source>
        <dbReference type="EMBL" id="AUI72295.1"/>
    </source>
</evidence>
<keyword evidence="2" id="KW-1185">Reference proteome</keyword>
<dbReference type="RefSeq" id="WP_057738944.1">
    <property type="nucleotide sequence ID" value="NZ_AZDQ01000029.1"/>
</dbReference>
<gene>
    <name evidence="1" type="ORF">LA20249_08915</name>
</gene>
<dbReference type="OrthoDB" id="2223628at2"/>
<dbReference type="Pfam" id="PF19807">
    <property type="entry name" value="DUF6290"/>
    <property type="match status" value="1"/>
</dbReference>
<dbReference type="AlphaFoldDB" id="A0A2K9HMC7"/>
<proteinExistence type="predicted"/>
<dbReference type="Proteomes" id="UP000234653">
    <property type="component" value="Chromosome"/>
</dbReference>
<evidence type="ECO:0000313" key="2">
    <source>
        <dbReference type="Proteomes" id="UP000234653"/>
    </source>
</evidence>
<dbReference type="EMBL" id="CP018867">
    <property type="protein sequence ID" value="AUI72295.1"/>
    <property type="molecule type" value="Genomic_DNA"/>
</dbReference>
<organism evidence="1 2">
    <name type="scientific">Companilactobacillus alimentarius DSM 20249</name>
    <dbReference type="NCBI Taxonomy" id="1423720"/>
    <lineage>
        <taxon>Bacteria</taxon>
        <taxon>Bacillati</taxon>
        <taxon>Bacillota</taxon>
        <taxon>Bacilli</taxon>
        <taxon>Lactobacillales</taxon>
        <taxon>Lactobacillaceae</taxon>
        <taxon>Companilactobacillus</taxon>
    </lineage>
</organism>
<reference evidence="1 2" key="1">
    <citation type="submission" date="2016-12" db="EMBL/GenBank/DDBJ databases">
        <title>The whole genome sequencing and assembly of Lactobacillus alimentarius DSM 20249T strain.</title>
        <authorList>
            <person name="Lee Y.-J."/>
            <person name="Yi H."/>
            <person name="Bahn Y.-S."/>
            <person name="Kim J.F."/>
            <person name="Lee D.-W."/>
        </authorList>
    </citation>
    <scope>NUCLEOTIDE SEQUENCE [LARGE SCALE GENOMIC DNA]</scope>
    <source>
        <strain evidence="1 2">DSM 20249</strain>
    </source>
</reference>
<dbReference type="STRING" id="1423720.FC67_GL000765"/>
<dbReference type="InterPro" id="IPR046257">
    <property type="entry name" value="DUF6290"/>
</dbReference>
<protein>
    <submittedName>
        <fullName evidence="1">Uncharacterized protein</fullName>
    </submittedName>
</protein>
<accession>A0A2K9HMC7</accession>
<name>A0A2K9HMC7_9LACO</name>
<dbReference type="KEGG" id="lali:LA20249_08915"/>
<sequence length="78" mass="9284">MAKEISIHFDNKTDILLQKYIEKHNLSEEEFIKQAVAKELEDWIDIQAADSSYQSWKKDDFKTKNWHDSLKELGLDDQ</sequence>